<gene>
    <name evidence="1" type="ORF">L1987_63934</name>
</gene>
<reference evidence="1 2" key="2">
    <citation type="journal article" date="2022" name="Mol. Ecol. Resour.">
        <title>The genomes of chicory, endive, great burdock and yacon provide insights into Asteraceae paleo-polyploidization history and plant inulin production.</title>
        <authorList>
            <person name="Fan W."/>
            <person name="Wang S."/>
            <person name="Wang H."/>
            <person name="Wang A."/>
            <person name="Jiang F."/>
            <person name="Liu H."/>
            <person name="Zhao H."/>
            <person name="Xu D."/>
            <person name="Zhang Y."/>
        </authorList>
    </citation>
    <scope>NUCLEOTIDE SEQUENCE [LARGE SCALE GENOMIC DNA]</scope>
    <source>
        <strain evidence="2">cv. Yunnan</strain>
        <tissue evidence="1">Leaves</tissue>
    </source>
</reference>
<sequence>MYTEINEPPRKQLKLKLKRVVVEEENQICLPGSKKLKLKLPKNAVQPEFAQKAVVYKITPKTSAQPEIVGGKKANIHPEDKDDDDDFVTPTPPKAILKTPQPKRTHREISRNKSSKEPEAQLENQYYEFTCKKILPRIAPSNLINSFATFNDDQKKTVN</sequence>
<protein>
    <submittedName>
        <fullName evidence="1">Uncharacterized protein</fullName>
    </submittedName>
</protein>
<proteinExistence type="predicted"/>
<organism evidence="1 2">
    <name type="scientific">Smallanthus sonchifolius</name>
    <dbReference type="NCBI Taxonomy" id="185202"/>
    <lineage>
        <taxon>Eukaryota</taxon>
        <taxon>Viridiplantae</taxon>
        <taxon>Streptophyta</taxon>
        <taxon>Embryophyta</taxon>
        <taxon>Tracheophyta</taxon>
        <taxon>Spermatophyta</taxon>
        <taxon>Magnoliopsida</taxon>
        <taxon>eudicotyledons</taxon>
        <taxon>Gunneridae</taxon>
        <taxon>Pentapetalae</taxon>
        <taxon>asterids</taxon>
        <taxon>campanulids</taxon>
        <taxon>Asterales</taxon>
        <taxon>Asteraceae</taxon>
        <taxon>Asteroideae</taxon>
        <taxon>Heliantheae alliance</taxon>
        <taxon>Millerieae</taxon>
        <taxon>Smallanthus</taxon>
    </lineage>
</organism>
<accession>A0ACB9CEN1</accession>
<evidence type="ECO:0000313" key="1">
    <source>
        <dbReference type="EMBL" id="KAI3732727.1"/>
    </source>
</evidence>
<name>A0ACB9CEN1_9ASTR</name>
<reference evidence="2" key="1">
    <citation type="journal article" date="2022" name="Mol. Ecol. Resour.">
        <title>The genomes of chicory, endive, great burdock and yacon provide insights into Asteraceae palaeo-polyploidization history and plant inulin production.</title>
        <authorList>
            <person name="Fan W."/>
            <person name="Wang S."/>
            <person name="Wang H."/>
            <person name="Wang A."/>
            <person name="Jiang F."/>
            <person name="Liu H."/>
            <person name="Zhao H."/>
            <person name="Xu D."/>
            <person name="Zhang Y."/>
        </authorList>
    </citation>
    <scope>NUCLEOTIDE SEQUENCE [LARGE SCALE GENOMIC DNA]</scope>
    <source>
        <strain evidence="2">cv. Yunnan</strain>
    </source>
</reference>
<comment type="caution">
    <text evidence="1">The sequence shown here is derived from an EMBL/GenBank/DDBJ whole genome shotgun (WGS) entry which is preliminary data.</text>
</comment>
<dbReference type="Proteomes" id="UP001056120">
    <property type="component" value="Linkage Group LG21"/>
</dbReference>
<evidence type="ECO:0000313" key="2">
    <source>
        <dbReference type="Proteomes" id="UP001056120"/>
    </source>
</evidence>
<keyword evidence="2" id="KW-1185">Reference proteome</keyword>
<dbReference type="EMBL" id="CM042038">
    <property type="protein sequence ID" value="KAI3732727.1"/>
    <property type="molecule type" value="Genomic_DNA"/>
</dbReference>